<dbReference type="PANTHER" id="PTHR35601">
    <property type="entry name" value="TOXIN RELE"/>
    <property type="match status" value="1"/>
</dbReference>
<dbReference type="RefSeq" id="WP_194124364.1">
    <property type="nucleotide sequence ID" value="NZ_JACYGY010000002.1"/>
</dbReference>
<comment type="similarity">
    <text evidence="1">Belongs to the RelE toxin family.</text>
</comment>
<evidence type="ECO:0000256" key="1">
    <source>
        <dbReference type="ARBA" id="ARBA00006226"/>
    </source>
</evidence>
<reference evidence="4" key="1">
    <citation type="submission" date="2023-07" db="EMBL/GenBank/DDBJ databases">
        <title>Dyadobacter sp. nov 'subterranea' isolated from contaminted grondwater.</title>
        <authorList>
            <person name="Szabo I."/>
            <person name="Al-Omari J."/>
            <person name="Szerdahelyi S.G."/>
            <person name="Rado J."/>
        </authorList>
    </citation>
    <scope>NUCLEOTIDE SEQUENCE [LARGE SCALE GENOMIC DNA]</scope>
    <source>
        <strain evidence="4">UP-52</strain>
    </source>
</reference>
<dbReference type="Proteomes" id="UP000634134">
    <property type="component" value="Unassembled WGS sequence"/>
</dbReference>
<gene>
    <name evidence="3" type="ORF">IEE83_29915</name>
</gene>
<evidence type="ECO:0000313" key="4">
    <source>
        <dbReference type="Proteomes" id="UP000634134"/>
    </source>
</evidence>
<evidence type="ECO:0000256" key="2">
    <source>
        <dbReference type="ARBA" id="ARBA00022649"/>
    </source>
</evidence>
<dbReference type="SUPFAM" id="SSF143011">
    <property type="entry name" value="RelE-like"/>
    <property type="match status" value="1"/>
</dbReference>
<evidence type="ECO:0000313" key="3">
    <source>
        <dbReference type="EMBL" id="MBE9466107.1"/>
    </source>
</evidence>
<dbReference type="EMBL" id="JACYGY010000002">
    <property type="protein sequence ID" value="MBE9466107.1"/>
    <property type="molecule type" value="Genomic_DNA"/>
</dbReference>
<dbReference type="Pfam" id="PF05016">
    <property type="entry name" value="ParE_toxin"/>
    <property type="match status" value="1"/>
</dbReference>
<dbReference type="Gene3D" id="3.30.2310.20">
    <property type="entry name" value="RelE-like"/>
    <property type="match status" value="1"/>
</dbReference>
<keyword evidence="2" id="KW-1277">Toxin-antitoxin system</keyword>
<dbReference type="PANTHER" id="PTHR35601:SF1">
    <property type="entry name" value="TOXIN RELE"/>
    <property type="match status" value="1"/>
</dbReference>
<protein>
    <submittedName>
        <fullName evidence="3">Type II toxin-antitoxin system RelE/ParE family toxin</fullName>
    </submittedName>
</protein>
<sequence>MPKTYEVIITSSAQKEIRKLQKIEVQRIIPVIQLLSNDPRPSGCKKLTSTQNIYGIRIGNFRVLYSIDDVIRIVEVSGVRHRRDAYE</sequence>
<accession>A0ABR9WKS5</accession>
<dbReference type="InterPro" id="IPR035093">
    <property type="entry name" value="RelE/ParE_toxin_dom_sf"/>
</dbReference>
<proteinExistence type="inferred from homology"/>
<name>A0ABR9WKS5_9BACT</name>
<organism evidence="3 4">
    <name type="scientific">Dyadobacter subterraneus</name>
    <dbReference type="NCBI Taxonomy" id="2773304"/>
    <lineage>
        <taxon>Bacteria</taxon>
        <taxon>Pseudomonadati</taxon>
        <taxon>Bacteroidota</taxon>
        <taxon>Cytophagia</taxon>
        <taxon>Cytophagales</taxon>
        <taxon>Spirosomataceae</taxon>
        <taxon>Dyadobacter</taxon>
    </lineage>
</organism>
<keyword evidence="4" id="KW-1185">Reference proteome</keyword>
<dbReference type="InterPro" id="IPR007712">
    <property type="entry name" value="RelE/ParE_toxin"/>
</dbReference>
<comment type="caution">
    <text evidence="3">The sequence shown here is derived from an EMBL/GenBank/DDBJ whole genome shotgun (WGS) entry which is preliminary data.</text>
</comment>